<comment type="caution">
    <text evidence="2">The sequence shown here is derived from an EMBL/GenBank/DDBJ whole genome shotgun (WGS) entry which is preliminary data.</text>
</comment>
<feature type="transmembrane region" description="Helical" evidence="1">
    <location>
        <begin position="172"/>
        <end position="198"/>
    </location>
</feature>
<name>A0A640KVY5_LEITA</name>
<keyword evidence="1" id="KW-0472">Membrane</keyword>
<proteinExistence type="predicted"/>
<dbReference type="EMBL" id="BLBS01000057">
    <property type="protein sequence ID" value="GET93164.1"/>
    <property type="molecule type" value="Genomic_DNA"/>
</dbReference>
<evidence type="ECO:0000256" key="1">
    <source>
        <dbReference type="SAM" id="Phobius"/>
    </source>
</evidence>
<sequence length="560" mass="61886">MSCSGKRRCTGSWKPAFCRLPVKGTSEITYLRAYATVIACLSMVSVVLHVCILGLDDSYSVHNMQNVYLLNKSLPVEGEGLMSTASTAENLTLLFPEVEATVGLHTACIGYNCFPRHSLSGVLALVADAAQGIEGLSLPSEFEAAYQEATYQYIFGFDVGAHCGTSRTKTQLFCNAGVVVLALSLLLLLALLAISMVLCSLLGKADLVATNTTAYEDFQLRNFDDLDAPRPCMVHNTNGQLRMRRRLLVSAGILSSLVFCMNVSTFSVTLALNRRNSKCGKAVCAAFEQRMEDFYKLADSLGVNVSTPRAYTCQEGSSYILAIVILCVSGVCFTAGSAVLFCYCCSRHHETKSGMRNRLRGMTEMQDGAYDRTGVSAESRRESAVTNKSLLVPMSNASQEYSEMGNNKSFADDEVGWSRHGGNTAEDTQLSFRRVSAEGELPHLDKQFMEKEDDSRQYIMMSETVEFQVVLALRDTLLQAEKLYRFYSFTLKWHLFSVFHICVMETQSRQQLIRDYDVGVAEVLSSLSDNTEVGPYELYQPRGEGGNESELSVHRLARSF</sequence>
<feature type="transmembrane region" description="Helical" evidence="1">
    <location>
        <begin position="247"/>
        <end position="272"/>
    </location>
</feature>
<feature type="transmembrane region" description="Helical" evidence="1">
    <location>
        <begin position="33"/>
        <end position="55"/>
    </location>
</feature>
<keyword evidence="3" id="KW-1185">Reference proteome</keyword>
<organism evidence="2 3">
    <name type="scientific">Leishmania tarentolae</name>
    <name type="common">Sauroleishmania tarentolae</name>
    <dbReference type="NCBI Taxonomy" id="5689"/>
    <lineage>
        <taxon>Eukaryota</taxon>
        <taxon>Discoba</taxon>
        <taxon>Euglenozoa</taxon>
        <taxon>Kinetoplastea</taxon>
        <taxon>Metakinetoplastina</taxon>
        <taxon>Trypanosomatida</taxon>
        <taxon>Trypanosomatidae</taxon>
        <taxon>Leishmaniinae</taxon>
        <taxon>Leishmania</taxon>
        <taxon>lizard Leishmania</taxon>
    </lineage>
</organism>
<dbReference type="OrthoDB" id="265072at2759"/>
<evidence type="ECO:0000313" key="3">
    <source>
        <dbReference type="Proteomes" id="UP000419144"/>
    </source>
</evidence>
<reference evidence="2" key="1">
    <citation type="submission" date="2019-11" db="EMBL/GenBank/DDBJ databases">
        <title>Leishmania tarentolae CDS.</title>
        <authorList>
            <person name="Goto Y."/>
            <person name="Yamagishi J."/>
        </authorList>
    </citation>
    <scope>NUCLEOTIDE SEQUENCE [LARGE SCALE GENOMIC DNA]</scope>
    <source>
        <strain evidence="2">Parrot Tar II</strain>
    </source>
</reference>
<dbReference type="AlphaFoldDB" id="A0A640KVY5"/>
<accession>A0A640KVY5</accession>
<dbReference type="Proteomes" id="UP000419144">
    <property type="component" value="Unassembled WGS sequence"/>
</dbReference>
<keyword evidence="1" id="KW-0812">Transmembrane</keyword>
<keyword evidence="1" id="KW-1133">Transmembrane helix</keyword>
<dbReference type="VEuPathDB" id="TriTrypDB:LtaPh_3609600"/>
<protein>
    <submittedName>
        <fullName evidence="2">Uncharacterized protein</fullName>
    </submittedName>
</protein>
<feature type="transmembrane region" description="Helical" evidence="1">
    <location>
        <begin position="319"/>
        <end position="341"/>
    </location>
</feature>
<evidence type="ECO:0000313" key="2">
    <source>
        <dbReference type="EMBL" id="GET93164.1"/>
    </source>
</evidence>
<gene>
    <name evidence="2" type="ORF">LtaPh_3609600</name>
</gene>